<organism evidence="3 4">
    <name type="scientific">Imtechella halotolerans K1</name>
    <dbReference type="NCBI Taxonomy" id="946077"/>
    <lineage>
        <taxon>Bacteria</taxon>
        <taxon>Pseudomonadati</taxon>
        <taxon>Bacteroidota</taxon>
        <taxon>Flavobacteriia</taxon>
        <taxon>Flavobacteriales</taxon>
        <taxon>Flavobacteriaceae</taxon>
        <taxon>Imtechella</taxon>
    </lineage>
</organism>
<dbReference type="InterPro" id="IPR000073">
    <property type="entry name" value="AB_hydrolase_1"/>
</dbReference>
<comment type="caution">
    <text evidence="3">The sequence shown here is derived from an EMBL/GenBank/DDBJ whole genome shotgun (WGS) entry which is preliminary data.</text>
</comment>
<dbReference type="PANTHER" id="PTHR46118">
    <property type="entry name" value="PROTEIN ABHD11"/>
    <property type="match status" value="1"/>
</dbReference>
<evidence type="ECO:0000259" key="2">
    <source>
        <dbReference type="Pfam" id="PF00561"/>
    </source>
</evidence>
<dbReference type="OrthoDB" id="9808398at2"/>
<feature type="domain" description="AB hydrolase-1" evidence="2">
    <location>
        <begin position="14"/>
        <end position="111"/>
    </location>
</feature>
<dbReference type="RefSeq" id="WP_008237695.1">
    <property type="nucleotide sequence ID" value="NZ_AJJU01000003.1"/>
</dbReference>
<dbReference type="SUPFAM" id="SSF53474">
    <property type="entry name" value="alpha/beta-Hydrolases"/>
    <property type="match status" value="1"/>
</dbReference>
<keyword evidence="4" id="KW-1185">Reference proteome</keyword>
<dbReference type="InterPro" id="IPR029058">
    <property type="entry name" value="AB_hydrolase_fold"/>
</dbReference>
<keyword evidence="1" id="KW-0378">Hydrolase</keyword>
<dbReference type="Gene3D" id="3.40.50.1820">
    <property type="entry name" value="alpha/beta hydrolase"/>
    <property type="match status" value="1"/>
</dbReference>
<accession>I0WI62</accession>
<dbReference type="eggNOG" id="COG0596">
    <property type="taxonomic scope" value="Bacteria"/>
</dbReference>
<dbReference type="Pfam" id="PF00561">
    <property type="entry name" value="Abhydrolase_1"/>
    <property type="match status" value="1"/>
</dbReference>
<dbReference type="PANTHER" id="PTHR46118:SF4">
    <property type="entry name" value="PROTEIN ABHD11"/>
    <property type="match status" value="1"/>
</dbReference>
<gene>
    <name evidence="3" type="ORF">W5A_04009</name>
</gene>
<evidence type="ECO:0000313" key="4">
    <source>
        <dbReference type="Proteomes" id="UP000005938"/>
    </source>
</evidence>
<proteinExistence type="predicted"/>
<name>I0WI62_9FLAO</name>
<sequence length="256" mass="29029">MQVLHSQIFGEGTPFLILHGFLGMSDNWKTMGMQYAAQGFQLHLLDLRNHGHSFHSEDFSYEVMVQDVYAYMEYHGLESAIVLGHSMGGKVAMELAVTYSEKVKKLIVADIAPKYYPVHHQTILNGLASLDFSKIKTRGEADNQLANYISDAGIRMFLLKNLYWVAKGQLGLRLNLKVLTDKVGEVGESLAKFANYQGPTLFIKGERSEYVMREDEVLIKTHFPKVKIVAVSRAGHWLHAENPEEFFEKTISFIKD</sequence>
<dbReference type="EMBL" id="AJJU01000003">
    <property type="protein sequence ID" value="EID76078.1"/>
    <property type="molecule type" value="Genomic_DNA"/>
</dbReference>
<evidence type="ECO:0000313" key="3">
    <source>
        <dbReference type="EMBL" id="EID76078.1"/>
    </source>
</evidence>
<protein>
    <recommendedName>
        <fullName evidence="2">AB hydrolase-1 domain-containing protein</fullName>
    </recommendedName>
</protein>
<dbReference type="PRINTS" id="PR00412">
    <property type="entry name" value="EPOXHYDRLASE"/>
</dbReference>
<dbReference type="GO" id="GO:0016787">
    <property type="term" value="F:hydrolase activity"/>
    <property type="evidence" value="ECO:0007669"/>
    <property type="project" value="UniProtKB-KW"/>
</dbReference>
<dbReference type="Proteomes" id="UP000005938">
    <property type="component" value="Unassembled WGS sequence"/>
</dbReference>
<reference evidence="3 4" key="1">
    <citation type="journal article" date="2012" name="J. Bacteriol.">
        <title>Genome Sequence of the Halotolerant Bacterium Imtechella halotolerans K1T.</title>
        <authorList>
            <person name="Kumar S."/>
            <person name="Vikram S."/>
            <person name="Subramanian S."/>
            <person name="Raghava G.P."/>
            <person name="Pinnaka A.K."/>
        </authorList>
    </citation>
    <scope>NUCLEOTIDE SEQUENCE [LARGE SCALE GENOMIC DNA]</scope>
    <source>
        <strain evidence="3 4">K1</strain>
    </source>
</reference>
<dbReference type="STRING" id="946077.W5A_04009"/>
<dbReference type="InterPro" id="IPR000639">
    <property type="entry name" value="Epox_hydrolase-like"/>
</dbReference>
<evidence type="ECO:0000256" key="1">
    <source>
        <dbReference type="ARBA" id="ARBA00022801"/>
    </source>
</evidence>
<dbReference type="PRINTS" id="PR00111">
    <property type="entry name" value="ABHYDROLASE"/>
</dbReference>
<dbReference type="AlphaFoldDB" id="I0WI62"/>
<dbReference type="PATRIC" id="fig|946077.3.peg.815"/>